<dbReference type="Proteomes" id="UP000254518">
    <property type="component" value="Unassembled WGS sequence"/>
</dbReference>
<keyword evidence="4" id="KW-1185">Reference proteome</keyword>
<gene>
    <name evidence="2" type="ORF">DFR66_10238</name>
    <name evidence="3" type="ORF">IQ02_00678</name>
</gene>
<evidence type="ECO:0000259" key="1">
    <source>
        <dbReference type="Pfam" id="PF00144"/>
    </source>
</evidence>
<dbReference type="Gene3D" id="3.40.710.10">
    <property type="entry name" value="DD-peptidase/beta-lactamase superfamily"/>
    <property type="match status" value="1"/>
</dbReference>
<dbReference type="Proteomes" id="UP000321392">
    <property type="component" value="Unassembled WGS sequence"/>
</dbReference>
<evidence type="ECO:0000313" key="5">
    <source>
        <dbReference type="Proteomes" id="UP000321392"/>
    </source>
</evidence>
<feature type="domain" description="Beta-lactamase-related" evidence="1">
    <location>
        <begin position="93"/>
        <end position="392"/>
    </location>
</feature>
<accession>A0A562Q248</accession>
<dbReference type="InterPro" id="IPR050491">
    <property type="entry name" value="AmpC-like"/>
</dbReference>
<evidence type="ECO:0000313" key="2">
    <source>
        <dbReference type="EMBL" id="RDI57427.1"/>
    </source>
</evidence>
<dbReference type="InterPro" id="IPR012338">
    <property type="entry name" value="Beta-lactam/transpept-like"/>
</dbReference>
<proteinExistence type="predicted"/>
<reference evidence="3 5" key="1">
    <citation type="journal article" date="2015" name="Stand. Genomic Sci.">
        <title>Genomic Encyclopedia of Bacterial and Archaeal Type Strains, Phase III: the genomes of soil and plant-associated and newly described type strains.</title>
        <authorList>
            <person name="Whitman W.B."/>
            <person name="Woyke T."/>
            <person name="Klenk H.P."/>
            <person name="Zhou Y."/>
            <person name="Lilburn T.G."/>
            <person name="Beck B.J."/>
            <person name="De Vos P."/>
            <person name="Vandamme P."/>
            <person name="Eisen J.A."/>
            <person name="Garrity G."/>
            <person name="Hugenholtz P."/>
            <person name="Kyrpides N.C."/>
        </authorList>
    </citation>
    <scope>NUCLEOTIDE SEQUENCE [LARGE SCALE GENOMIC DNA]</scope>
    <source>
        <strain evidence="3 5">CGMCC 1.5380</strain>
    </source>
</reference>
<organism evidence="3 5">
    <name type="scientific">Flavobacterium glaciei</name>
    <dbReference type="NCBI Taxonomy" id="386300"/>
    <lineage>
        <taxon>Bacteria</taxon>
        <taxon>Pseudomonadati</taxon>
        <taxon>Bacteroidota</taxon>
        <taxon>Flavobacteriia</taxon>
        <taxon>Flavobacteriales</taxon>
        <taxon>Flavobacteriaceae</taxon>
        <taxon>Flavobacterium</taxon>
    </lineage>
</organism>
<dbReference type="AlphaFoldDB" id="A0A562Q248"/>
<evidence type="ECO:0000313" key="4">
    <source>
        <dbReference type="Proteomes" id="UP000254518"/>
    </source>
</evidence>
<name>A0A562Q248_9FLAO</name>
<reference evidence="3" key="3">
    <citation type="submission" date="2019-07" db="EMBL/GenBank/DDBJ databases">
        <authorList>
            <person name="Whitman W."/>
            <person name="Huntemann M."/>
            <person name="Clum A."/>
            <person name="Pillay M."/>
            <person name="Palaniappan K."/>
            <person name="Varghese N."/>
            <person name="Mikhailova N."/>
            <person name="Stamatis D."/>
            <person name="Reddy T."/>
            <person name="Daum C."/>
            <person name="Shapiro N."/>
            <person name="Ivanova N."/>
            <person name="Kyrpides N."/>
            <person name="Woyke T."/>
        </authorList>
    </citation>
    <scope>NUCLEOTIDE SEQUENCE</scope>
    <source>
        <strain evidence="3">CGMCC 1.5380</strain>
    </source>
</reference>
<dbReference type="Pfam" id="PF00144">
    <property type="entry name" value="Beta-lactamase"/>
    <property type="match status" value="1"/>
</dbReference>
<dbReference type="InterPro" id="IPR001466">
    <property type="entry name" value="Beta-lactam-related"/>
</dbReference>
<dbReference type="SUPFAM" id="SSF56601">
    <property type="entry name" value="beta-lactamase/transpeptidase-like"/>
    <property type="match status" value="1"/>
</dbReference>
<dbReference type="PANTHER" id="PTHR46825">
    <property type="entry name" value="D-ALANYL-D-ALANINE-CARBOXYPEPTIDASE/ENDOPEPTIDASE AMPH"/>
    <property type="match status" value="1"/>
</dbReference>
<dbReference type="EMBL" id="VLKX01000002">
    <property type="protein sequence ID" value="TWI50771.1"/>
    <property type="molecule type" value="Genomic_DNA"/>
</dbReference>
<protein>
    <submittedName>
        <fullName evidence="3">CubicO group peptidase (Beta-lactamase class C family)</fullName>
    </submittedName>
</protein>
<reference evidence="2 4" key="2">
    <citation type="submission" date="2018-07" db="EMBL/GenBank/DDBJ databases">
        <title>Genomic Encyclopedia of Type Strains, Phase IV (KMG-IV): sequencing the most valuable type-strain genomes for metagenomic binning, comparative biology and taxonomic classification.</title>
        <authorList>
            <person name="Goeker M."/>
        </authorList>
    </citation>
    <scope>NUCLEOTIDE SEQUENCE [LARGE SCALE GENOMIC DNA]</scope>
    <source>
        <strain evidence="2 4">DSM 19728</strain>
    </source>
</reference>
<sequence>MILYICLSSTTEMIFIKKTKILYIFLLFLVLSSCNKEKKKVEISDAQLPKSTLPKMKPLGNPEAKLTAEYINSKKQEIDSFYKKNWPNNSANGSFLVAKNGQIIYEKYEGYSNFRDKTLITKSTPLHIASVSKVITATAILKLVNAKRIELDQKVNTILKEFPYPDVTIRTLLNHRSGMRHYAYFTDRDKTIWDRHNILTNQDILTIMATKDIGLEFKTDTRFSYCNTNYAMLALVIEKITKLPYKEAMKQIIFEPLGMKNTYVFDYEKDKDTAVTSYKGNKVEIGKDYLDAIYGDKNIYSTPRDLLKFDRARNNSAFLTADLQSQVYKPYSNERKGTKNYGLGIRMVNWETGQNFYFHNGWWHGNTSSYITLRKEGVTIIALSNKFTRKTYDIRKLATLFGDYPFRLKDE</sequence>
<dbReference type="PANTHER" id="PTHR46825:SF9">
    <property type="entry name" value="BETA-LACTAMASE-RELATED DOMAIN-CONTAINING PROTEIN"/>
    <property type="match status" value="1"/>
</dbReference>
<evidence type="ECO:0000313" key="3">
    <source>
        <dbReference type="EMBL" id="TWI50771.1"/>
    </source>
</evidence>
<comment type="caution">
    <text evidence="3">The sequence shown here is derived from an EMBL/GenBank/DDBJ whole genome shotgun (WGS) entry which is preliminary data.</text>
</comment>
<dbReference type="EMBL" id="QQBA01000002">
    <property type="protein sequence ID" value="RDI57427.1"/>
    <property type="molecule type" value="Genomic_DNA"/>
</dbReference>